<dbReference type="RefSeq" id="XP_033446761.1">
    <property type="nucleotide sequence ID" value="XM_033596457.1"/>
</dbReference>
<organism evidence="1 2">
    <name type="scientific">Didymella exigua CBS 183.55</name>
    <dbReference type="NCBI Taxonomy" id="1150837"/>
    <lineage>
        <taxon>Eukaryota</taxon>
        <taxon>Fungi</taxon>
        <taxon>Dikarya</taxon>
        <taxon>Ascomycota</taxon>
        <taxon>Pezizomycotina</taxon>
        <taxon>Dothideomycetes</taxon>
        <taxon>Pleosporomycetidae</taxon>
        <taxon>Pleosporales</taxon>
        <taxon>Pleosporineae</taxon>
        <taxon>Didymellaceae</taxon>
        <taxon>Didymella</taxon>
    </lineage>
</organism>
<sequence length="82" mass="9536">MTAKTDMEFGRDYTVRLPPKFHYTLLELLRDDLRSIRLVNKQWDVVAVSLLWESLTIDLTTPDSSKLNALVDPPTNGFTWLR</sequence>
<dbReference type="GeneID" id="54354124"/>
<keyword evidence="2" id="KW-1185">Reference proteome</keyword>
<dbReference type="AlphaFoldDB" id="A0A6A5RG79"/>
<dbReference type="Proteomes" id="UP000800082">
    <property type="component" value="Unassembled WGS sequence"/>
</dbReference>
<proteinExistence type="predicted"/>
<protein>
    <submittedName>
        <fullName evidence="1">Uncharacterized protein</fullName>
    </submittedName>
</protein>
<reference evidence="1" key="1">
    <citation type="journal article" date="2020" name="Stud. Mycol.">
        <title>101 Dothideomycetes genomes: a test case for predicting lifestyles and emergence of pathogens.</title>
        <authorList>
            <person name="Haridas S."/>
            <person name="Albert R."/>
            <person name="Binder M."/>
            <person name="Bloem J."/>
            <person name="Labutti K."/>
            <person name="Salamov A."/>
            <person name="Andreopoulos B."/>
            <person name="Baker S."/>
            <person name="Barry K."/>
            <person name="Bills G."/>
            <person name="Bluhm B."/>
            <person name="Cannon C."/>
            <person name="Castanera R."/>
            <person name="Culley D."/>
            <person name="Daum C."/>
            <person name="Ezra D."/>
            <person name="Gonzalez J."/>
            <person name="Henrissat B."/>
            <person name="Kuo A."/>
            <person name="Liang C."/>
            <person name="Lipzen A."/>
            <person name="Lutzoni F."/>
            <person name="Magnuson J."/>
            <person name="Mondo S."/>
            <person name="Nolan M."/>
            <person name="Ohm R."/>
            <person name="Pangilinan J."/>
            <person name="Park H.-J."/>
            <person name="Ramirez L."/>
            <person name="Alfaro M."/>
            <person name="Sun H."/>
            <person name="Tritt A."/>
            <person name="Yoshinaga Y."/>
            <person name="Zwiers L.-H."/>
            <person name="Turgeon B."/>
            <person name="Goodwin S."/>
            <person name="Spatafora J."/>
            <person name="Crous P."/>
            <person name="Grigoriev I."/>
        </authorList>
    </citation>
    <scope>NUCLEOTIDE SEQUENCE</scope>
    <source>
        <strain evidence="1">CBS 183.55</strain>
    </source>
</reference>
<evidence type="ECO:0000313" key="1">
    <source>
        <dbReference type="EMBL" id="KAF1926509.1"/>
    </source>
</evidence>
<gene>
    <name evidence="1" type="ORF">M421DRAFT_6792</name>
</gene>
<accession>A0A6A5RG79</accession>
<dbReference type="OrthoDB" id="3682270at2759"/>
<dbReference type="EMBL" id="ML978976">
    <property type="protein sequence ID" value="KAF1926509.1"/>
    <property type="molecule type" value="Genomic_DNA"/>
</dbReference>
<name>A0A6A5RG79_9PLEO</name>
<evidence type="ECO:0000313" key="2">
    <source>
        <dbReference type="Proteomes" id="UP000800082"/>
    </source>
</evidence>